<evidence type="ECO:0000256" key="1">
    <source>
        <dbReference type="SAM" id="MobiDB-lite"/>
    </source>
</evidence>
<name>A0A927MBC9_9ACTN</name>
<accession>A0A927MBC9</accession>
<evidence type="ECO:0000259" key="2">
    <source>
        <dbReference type="PROSITE" id="PS50056"/>
    </source>
</evidence>
<dbReference type="EMBL" id="JADBEB010000001">
    <property type="protein sequence ID" value="MBE1491452.1"/>
    <property type="molecule type" value="Genomic_DNA"/>
</dbReference>
<dbReference type="InterPro" id="IPR016130">
    <property type="entry name" value="Tyr_Pase_AS"/>
</dbReference>
<dbReference type="PROSITE" id="PS00383">
    <property type="entry name" value="TYR_PHOSPHATASE_1"/>
    <property type="match status" value="1"/>
</dbReference>
<dbReference type="Proteomes" id="UP000649753">
    <property type="component" value="Unassembled WGS sequence"/>
</dbReference>
<dbReference type="RefSeq" id="WP_192770524.1">
    <property type="nucleotide sequence ID" value="NZ_JADBEB010000001.1"/>
</dbReference>
<sequence length="272" mass="29054">MVIERHLDWAGCLNVRDLGGLPTGDGRTTPWRAVVRADNLDRLTPDGWAALHDYGIRTVIDLREDDERSTSTARPAGIDVLHVPLDDPADTDFWYRCIDDETDGTPLYYRPFLDRKPERCVAAVAAVARAGPGGVVVHCGIGRDRTGLLSLLLLALAGVTPDAIVADYTLSAERLKPYFAEAHAVHGDVVTARLVRRGTTVEEALHSVLAGLDVEAYLRASGLAAEDLHSLRARLAATGPAGTPVVPVGAVPGSPPIPHPRTPAVATDGYDE</sequence>
<evidence type="ECO:0000313" key="3">
    <source>
        <dbReference type="EMBL" id="MBE1491452.1"/>
    </source>
</evidence>
<comment type="caution">
    <text evidence="3">The sequence shown here is derived from an EMBL/GenBank/DDBJ whole genome shotgun (WGS) entry which is preliminary data.</text>
</comment>
<proteinExistence type="predicted"/>
<dbReference type="PROSITE" id="PS50056">
    <property type="entry name" value="TYR_PHOSPHATASE_2"/>
    <property type="match status" value="1"/>
</dbReference>
<keyword evidence="4" id="KW-1185">Reference proteome</keyword>
<feature type="domain" description="Tyrosine specific protein phosphatases" evidence="2">
    <location>
        <begin position="118"/>
        <end position="154"/>
    </location>
</feature>
<dbReference type="AlphaFoldDB" id="A0A927MBC9"/>
<dbReference type="GO" id="GO:0004721">
    <property type="term" value="F:phosphoprotein phosphatase activity"/>
    <property type="evidence" value="ECO:0007669"/>
    <property type="project" value="InterPro"/>
</dbReference>
<organism evidence="3 4">
    <name type="scientific">Plantactinospora soyae</name>
    <dbReference type="NCBI Taxonomy" id="1544732"/>
    <lineage>
        <taxon>Bacteria</taxon>
        <taxon>Bacillati</taxon>
        <taxon>Actinomycetota</taxon>
        <taxon>Actinomycetes</taxon>
        <taxon>Micromonosporales</taxon>
        <taxon>Micromonosporaceae</taxon>
        <taxon>Plantactinospora</taxon>
    </lineage>
</organism>
<gene>
    <name evidence="3" type="ORF">H4W31_007090</name>
</gene>
<reference evidence="3" key="1">
    <citation type="submission" date="2020-10" db="EMBL/GenBank/DDBJ databases">
        <title>Sequencing the genomes of 1000 actinobacteria strains.</title>
        <authorList>
            <person name="Klenk H.-P."/>
        </authorList>
    </citation>
    <scope>NUCLEOTIDE SEQUENCE</scope>
    <source>
        <strain evidence="3">DSM 46832</strain>
    </source>
</reference>
<evidence type="ECO:0000313" key="4">
    <source>
        <dbReference type="Proteomes" id="UP000649753"/>
    </source>
</evidence>
<protein>
    <submittedName>
        <fullName evidence="3">Protein-tyrosine phosphatase</fullName>
    </submittedName>
</protein>
<dbReference type="InterPro" id="IPR029021">
    <property type="entry name" value="Prot-tyrosine_phosphatase-like"/>
</dbReference>
<feature type="region of interest" description="Disordered" evidence="1">
    <location>
        <begin position="251"/>
        <end position="272"/>
    </location>
</feature>
<dbReference type="Gene3D" id="3.90.190.10">
    <property type="entry name" value="Protein tyrosine phosphatase superfamily"/>
    <property type="match status" value="1"/>
</dbReference>
<dbReference type="Pfam" id="PF13350">
    <property type="entry name" value="Y_phosphatase3"/>
    <property type="match status" value="1"/>
</dbReference>
<dbReference type="SUPFAM" id="SSF52799">
    <property type="entry name" value="(Phosphotyrosine protein) phosphatases II"/>
    <property type="match status" value="1"/>
</dbReference>
<dbReference type="InterPro" id="IPR000387">
    <property type="entry name" value="Tyr_Pase_dom"/>
</dbReference>
<dbReference type="InterPro" id="IPR026893">
    <property type="entry name" value="Tyr/Ser_Pase_IphP-type"/>
</dbReference>